<organism evidence="1 2">
    <name type="scientific">Saguinus oedipus</name>
    <name type="common">Cotton-top tamarin</name>
    <name type="synonym">Oedipomidas oedipus</name>
    <dbReference type="NCBI Taxonomy" id="9490"/>
    <lineage>
        <taxon>Eukaryota</taxon>
        <taxon>Metazoa</taxon>
        <taxon>Chordata</taxon>
        <taxon>Craniata</taxon>
        <taxon>Vertebrata</taxon>
        <taxon>Euteleostomi</taxon>
        <taxon>Mammalia</taxon>
        <taxon>Eutheria</taxon>
        <taxon>Euarchontoglires</taxon>
        <taxon>Primates</taxon>
        <taxon>Haplorrhini</taxon>
        <taxon>Platyrrhini</taxon>
        <taxon>Cebidae</taxon>
        <taxon>Callitrichinae</taxon>
        <taxon>Saguinus</taxon>
    </lineage>
</organism>
<accession>A0ABQ9V7J5</accession>
<gene>
    <name evidence="1" type="ORF">P7K49_014847</name>
</gene>
<dbReference type="EMBL" id="JASSZA010000007">
    <property type="protein sequence ID" value="KAK2105333.1"/>
    <property type="molecule type" value="Genomic_DNA"/>
</dbReference>
<sequence length="53" mass="6313">MLIFYNSREKNKEIDEKEWELDQSRSRVRLVSPGGLAACLHPLCWDFPLHKKK</sequence>
<reference evidence="1 2" key="1">
    <citation type="submission" date="2023-05" db="EMBL/GenBank/DDBJ databases">
        <title>B98-5 Cell Line De Novo Hybrid Assembly: An Optical Mapping Approach.</title>
        <authorList>
            <person name="Kananen K."/>
            <person name="Auerbach J.A."/>
            <person name="Kautto E."/>
            <person name="Blachly J.S."/>
        </authorList>
    </citation>
    <scope>NUCLEOTIDE SEQUENCE [LARGE SCALE GENOMIC DNA]</scope>
    <source>
        <strain evidence="1">B95-8</strain>
        <tissue evidence="1">Cell line</tissue>
    </source>
</reference>
<feature type="non-terminal residue" evidence="1">
    <location>
        <position position="53"/>
    </location>
</feature>
<keyword evidence="2" id="KW-1185">Reference proteome</keyword>
<evidence type="ECO:0000313" key="2">
    <source>
        <dbReference type="Proteomes" id="UP001266305"/>
    </source>
</evidence>
<evidence type="ECO:0000313" key="1">
    <source>
        <dbReference type="EMBL" id="KAK2105333.1"/>
    </source>
</evidence>
<proteinExistence type="predicted"/>
<comment type="caution">
    <text evidence="1">The sequence shown here is derived from an EMBL/GenBank/DDBJ whole genome shotgun (WGS) entry which is preliminary data.</text>
</comment>
<dbReference type="Proteomes" id="UP001266305">
    <property type="component" value="Unassembled WGS sequence"/>
</dbReference>
<protein>
    <submittedName>
        <fullName evidence="1">Uncharacterized protein</fullName>
    </submittedName>
</protein>
<name>A0ABQ9V7J5_SAGOE</name>